<dbReference type="Gene3D" id="3.40.605.10">
    <property type="entry name" value="Aldehyde Dehydrogenase, Chain A, domain 1"/>
    <property type="match status" value="1"/>
</dbReference>
<evidence type="ECO:0000256" key="3">
    <source>
        <dbReference type="ARBA" id="ARBA00023027"/>
    </source>
</evidence>
<keyword evidence="3" id="KW-0520">NAD</keyword>
<name>A0ABW2SSW9_9ACTN</name>
<gene>
    <name evidence="6" type="ORF">ACFQVD_01290</name>
</gene>
<evidence type="ECO:0000256" key="4">
    <source>
        <dbReference type="SAM" id="MobiDB-lite"/>
    </source>
</evidence>
<dbReference type="Proteomes" id="UP001596514">
    <property type="component" value="Unassembled WGS sequence"/>
</dbReference>
<dbReference type="CDD" id="cd07085">
    <property type="entry name" value="ALDH_F6_MMSDH"/>
    <property type="match status" value="1"/>
</dbReference>
<comment type="caution">
    <text evidence="6">The sequence shown here is derived from an EMBL/GenBank/DDBJ whole genome shotgun (WGS) entry which is preliminary data.</text>
</comment>
<dbReference type="RefSeq" id="WP_386274170.1">
    <property type="nucleotide sequence ID" value="NZ_JBHSIJ010000002.1"/>
</dbReference>
<dbReference type="PANTHER" id="PTHR43866">
    <property type="entry name" value="MALONATE-SEMIALDEHYDE DEHYDROGENASE"/>
    <property type="match status" value="1"/>
</dbReference>
<dbReference type="InterPro" id="IPR010061">
    <property type="entry name" value="MeMal-semiAld_DH"/>
</dbReference>
<accession>A0ABW2SSW9</accession>
<evidence type="ECO:0000256" key="2">
    <source>
        <dbReference type="ARBA" id="ARBA00023002"/>
    </source>
</evidence>
<dbReference type="InterPro" id="IPR016161">
    <property type="entry name" value="Ald_DH/histidinol_DH"/>
</dbReference>
<dbReference type="PROSITE" id="PS00070">
    <property type="entry name" value="ALDEHYDE_DEHYDR_CYS"/>
    <property type="match status" value="1"/>
</dbReference>
<dbReference type="Pfam" id="PF00171">
    <property type="entry name" value="Aldedh"/>
    <property type="match status" value="1"/>
</dbReference>
<evidence type="ECO:0000259" key="5">
    <source>
        <dbReference type="Pfam" id="PF00171"/>
    </source>
</evidence>
<feature type="domain" description="Aldehyde dehydrogenase" evidence="5">
    <location>
        <begin position="29"/>
        <end position="490"/>
    </location>
</feature>
<feature type="region of interest" description="Disordered" evidence="4">
    <location>
        <begin position="1"/>
        <end position="25"/>
    </location>
</feature>
<protein>
    <recommendedName>
        <fullName evidence="1">methylmalonate-semialdehyde dehydrogenase (CoA acylating)</fullName>
        <ecNumber evidence="1">1.2.1.27</ecNumber>
    </recommendedName>
</protein>
<dbReference type="Gene3D" id="3.40.309.10">
    <property type="entry name" value="Aldehyde Dehydrogenase, Chain A, domain 2"/>
    <property type="match status" value="1"/>
</dbReference>
<reference evidence="7" key="1">
    <citation type="journal article" date="2019" name="Int. J. Syst. Evol. Microbiol.">
        <title>The Global Catalogue of Microorganisms (GCM) 10K type strain sequencing project: providing services to taxonomists for standard genome sequencing and annotation.</title>
        <authorList>
            <consortium name="The Broad Institute Genomics Platform"/>
            <consortium name="The Broad Institute Genome Sequencing Center for Infectious Disease"/>
            <person name="Wu L."/>
            <person name="Ma J."/>
        </authorList>
    </citation>
    <scope>NUCLEOTIDE SEQUENCE [LARGE SCALE GENOMIC DNA]</scope>
    <source>
        <strain evidence="7">JCM 10083</strain>
    </source>
</reference>
<keyword evidence="2 6" id="KW-0560">Oxidoreductase</keyword>
<evidence type="ECO:0000313" key="6">
    <source>
        <dbReference type="EMBL" id="MFC7598734.1"/>
    </source>
</evidence>
<proteinExistence type="predicted"/>
<dbReference type="PANTHER" id="PTHR43866:SF4">
    <property type="entry name" value="MALONATE-SEMIALDEHYDE DEHYDROGENASE"/>
    <property type="match status" value="1"/>
</dbReference>
<dbReference type="NCBIfam" id="TIGR01722">
    <property type="entry name" value="MMSDH"/>
    <property type="match status" value="1"/>
</dbReference>
<dbReference type="SUPFAM" id="SSF53720">
    <property type="entry name" value="ALDH-like"/>
    <property type="match status" value="1"/>
</dbReference>
<evidence type="ECO:0000256" key="1">
    <source>
        <dbReference type="ARBA" id="ARBA00013048"/>
    </source>
</evidence>
<dbReference type="GO" id="GO:0016491">
    <property type="term" value="F:oxidoreductase activity"/>
    <property type="evidence" value="ECO:0007669"/>
    <property type="project" value="UniProtKB-KW"/>
</dbReference>
<dbReference type="InterPro" id="IPR016163">
    <property type="entry name" value="Ald_DH_C"/>
</dbReference>
<keyword evidence="7" id="KW-1185">Reference proteome</keyword>
<dbReference type="InterPro" id="IPR016162">
    <property type="entry name" value="Ald_DH_N"/>
</dbReference>
<organism evidence="6 7">
    <name type="scientific">Streptosporangium amethystogenes subsp. fukuiense</name>
    <dbReference type="NCBI Taxonomy" id="698418"/>
    <lineage>
        <taxon>Bacteria</taxon>
        <taxon>Bacillati</taxon>
        <taxon>Actinomycetota</taxon>
        <taxon>Actinomycetes</taxon>
        <taxon>Streptosporangiales</taxon>
        <taxon>Streptosporangiaceae</taxon>
        <taxon>Streptosporangium</taxon>
    </lineage>
</organism>
<dbReference type="EMBL" id="JBHTEE010000001">
    <property type="protein sequence ID" value="MFC7598734.1"/>
    <property type="molecule type" value="Genomic_DNA"/>
</dbReference>
<sequence>MKNITHWIDGVPAGDSPRGTGSTPSARLGEIFNPASGEVQGQVHLASRAEVDAAVAAAVAAWPAWRDTSLARRARVLFRFRELMYAHRDELAALISAEHGKVHSDALGEVARGLEVVEFACGIPHLLKGGFSEGVSTRVDSYSIRQPLGVVAGITPFNFPAMVPMWMFPIAIACGNAFVLKPSEKDPSASLLMARLWKEAGLPDGVFGVVQGDKEAVDRLLEHPDVRAVSFVGSTPIARYVYETGTRHGKRVQALGGAKNHMLVLPDADLDLVADAAVSAGFGSAGERCMAISVVLAVDPVGDELVDRIVSRVSELTVGPGDDPRSEMGPLVTEAHRDKVVSYLDLGVAEGAKLVVDGRRTPVLGGAAAAETSGFWLGPTVLDHVPAGSRVHTEEIFGPVLAIVRVSCYEEGLELINSGEYGNGTAVFTNDGGAARRFQNEVEVGMIGINVPIPVPMAFYSFGGWKSSLFGDTHVHGTEGVHFYTRGKVVTSRWLDPGHGGVNLGFPTNG</sequence>
<dbReference type="InterPro" id="IPR015590">
    <property type="entry name" value="Aldehyde_DH_dom"/>
</dbReference>
<dbReference type="EC" id="1.2.1.27" evidence="1"/>
<dbReference type="InterPro" id="IPR016160">
    <property type="entry name" value="Ald_DH_CS_CYS"/>
</dbReference>
<evidence type="ECO:0000313" key="7">
    <source>
        <dbReference type="Proteomes" id="UP001596514"/>
    </source>
</evidence>